<feature type="chain" id="PRO_5041418592" description="Secreted protein" evidence="2">
    <location>
        <begin position="20"/>
        <end position="117"/>
    </location>
</feature>
<dbReference type="RefSeq" id="XP_060300040.1">
    <property type="nucleotide sequence ID" value="XM_060433326.1"/>
</dbReference>
<protein>
    <recommendedName>
        <fullName evidence="5">Secreted protein</fullName>
    </recommendedName>
</protein>
<dbReference type="Proteomes" id="UP001172101">
    <property type="component" value="Unassembled WGS sequence"/>
</dbReference>
<feature type="region of interest" description="Disordered" evidence="1">
    <location>
        <begin position="31"/>
        <end position="51"/>
    </location>
</feature>
<evidence type="ECO:0000313" key="3">
    <source>
        <dbReference type="EMBL" id="KAK0727184.1"/>
    </source>
</evidence>
<organism evidence="3 4">
    <name type="scientific">Lasiosphaeria miniovina</name>
    <dbReference type="NCBI Taxonomy" id="1954250"/>
    <lineage>
        <taxon>Eukaryota</taxon>
        <taxon>Fungi</taxon>
        <taxon>Dikarya</taxon>
        <taxon>Ascomycota</taxon>
        <taxon>Pezizomycotina</taxon>
        <taxon>Sordariomycetes</taxon>
        <taxon>Sordariomycetidae</taxon>
        <taxon>Sordariales</taxon>
        <taxon>Lasiosphaeriaceae</taxon>
        <taxon>Lasiosphaeria</taxon>
    </lineage>
</organism>
<gene>
    <name evidence="3" type="ORF">B0T26DRAFT_121385</name>
</gene>
<sequence length="117" mass="12436">MDCDAHLMVLVLNFGSLQAFAVPCAGRGKVMEPSSGAGGSHGSGPGVAREASISVPRTTLKECDRHSCATPLLSGHTYFPEVVHQSKVYPGGHSSFVRMGHHHPLHFAPSNNPQRTH</sequence>
<feature type="signal peptide" evidence="2">
    <location>
        <begin position="1"/>
        <end position="19"/>
    </location>
</feature>
<evidence type="ECO:0000256" key="1">
    <source>
        <dbReference type="SAM" id="MobiDB-lite"/>
    </source>
</evidence>
<evidence type="ECO:0008006" key="5">
    <source>
        <dbReference type="Google" id="ProtNLM"/>
    </source>
</evidence>
<evidence type="ECO:0000256" key="2">
    <source>
        <dbReference type="SAM" id="SignalP"/>
    </source>
</evidence>
<dbReference type="AlphaFoldDB" id="A0AA40B3V1"/>
<keyword evidence="4" id="KW-1185">Reference proteome</keyword>
<name>A0AA40B3V1_9PEZI</name>
<proteinExistence type="predicted"/>
<evidence type="ECO:0000313" key="4">
    <source>
        <dbReference type="Proteomes" id="UP001172101"/>
    </source>
</evidence>
<dbReference type="EMBL" id="JAUIRO010000002">
    <property type="protein sequence ID" value="KAK0727184.1"/>
    <property type="molecule type" value="Genomic_DNA"/>
</dbReference>
<accession>A0AA40B3V1</accession>
<comment type="caution">
    <text evidence="3">The sequence shown here is derived from an EMBL/GenBank/DDBJ whole genome shotgun (WGS) entry which is preliminary data.</text>
</comment>
<feature type="compositionally biased region" description="Gly residues" evidence="1">
    <location>
        <begin position="36"/>
        <end position="45"/>
    </location>
</feature>
<dbReference type="GeneID" id="85316597"/>
<reference evidence="3" key="1">
    <citation type="submission" date="2023-06" db="EMBL/GenBank/DDBJ databases">
        <title>Genome-scale phylogeny and comparative genomics of the fungal order Sordariales.</title>
        <authorList>
            <consortium name="Lawrence Berkeley National Laboratory"/>
            <person name="Hensen N."/>
            <person name="Bonometti L."/>
            <person name="Westerberg I."/>
            <person name="Brannstrom I.O."/>
            <person name="Guillou S."/>
            <person name="Cros-Aarteil S."/>
            <person name="Calhoun S."/>
            <person name="Haridas S."/>
            <person name="Kuo A."/>
            <person name="Mondo S."/>
            <person name="Pangilinan J."/>
            <person name="Riley R."/>
            <person name="LaButti K."/>
            <person name="Andreopoulos B."/>
            <person name="Lipzen A."/>
            <person name="Chen C."/>
            <person name="Yanf M."/>
            <person name="Daum C."/>
            <person name="Ng V."/>
            <person name="Clum A."/>
            <person name="Steindorff A."/>
            <person name="Ohm R."/>
            <person name="Martin F."/>
            <person name="Silar P."/>
            <person name="Natvig D."/>
            <person name="Lalanne C."/>
            <person name="Gautier V."/>
            <person name="Ament-velasquez S.L."/>
            <person name="Kruys A."/>
            <person name="Hutchinson M.I."/>
            <person name="Powell A.J."/>
            <person name="Barry K."/>
            <person name="Miller A.N."/>
            <person name="Grigoriev I.V."/>
            <person name="Debuchy R."/>
            <person name="Gladieux P."/>
            <person name="Thoren M.H."/>
            <person name="Johannesson H."/>
        </authorList>
    </citation>
    <scope>NUCLEOTIDE SEQUENCE</scope>
    <source>
        <strain evidence="3">SMH2392-1A</strain>
    </source>
</reference>
<keyword evidence="2" id="KW-0732">Signal</keyword>